<reference evidence="1 2" key="1">
    <citation type="journal article" date="2021" name="Microorganisms">
        <title>Genome Evolution of Filamentous Cyanobacterium Nostoc Species: From Facultative Symbiosis to Free Living.</title>
        <authorList>
            <person name="Huo D."/>
            <person name="Li H."/>
            <person name="Cai F."/>
            <person name="Guo X."/>
            <person name="Qiao Z."/>
            <person name="Wang W."/>
            <person name="Yu G."/>
            <person name="Li R."/>
        </authorList>
    </citation>
    <scope>NUCLEOTIDE SEQUENCE [LARGE SCALE GENOMIC DNA]</scope>
    <source>
        <strain evidence="1 2">CHAB 5714</strain>
    </source>
</reference>
<keyword evidence="2" id="KW-1185">Reference proteome</keyword>
<protein>
    <submittedName>
        <fullName evidence="1">Uncharacterized protein</fullName>
    </submittedName>
</protein>
<comment type="caution">
    <text evidence="1">The sequence shown here is derived from an EMBL/GenBank/DDBJ whole genome shotgun (WGS) entry which is preliminary data.</text>
</comment>
<sequence>MLLIDTSVWIVVFRDRNGQVLQTEFVMLRVKLGQQSLKPSLTTFPVPTHNMRT</sequence>
<dbReference type="RefSeq" id="WP_229483862.1">
    <property type="nucleotide sequence ID" value="NZ_JAIVFQ010000006.1"/>
</dbReference>
<evidence type="ECO:0000313" key="1">
    <source>
        <dbReference type="EMBL" id="MCC5598970.1"/>
    </source>
</evidence>
<dbReference type="EMBL" id="JAIVFQ010000006">
    <property type="protein sequence ID" value="MCC5598970.1"/>
    <property type="molecule type" value="Genomic_DNA"/>
</dbReference>
<dbReference type="Proteomes" id="UP001199525">
    <property type="component" value="Unassembled WGS sequence"/>
</dbReference>
<evidence type="ECO:0000313" key="2">
    <source>
        <dbReference type="Proteomes" id="UP001199525"/>
    </source>
</evidence>
<proteinExistence type="predicted"/>
<accession>A0ABS8I462</accession>
<name>A0ABS8I462_9NOSO</name>
<gene>
    <name evidence="1" type="ORF">LC586_07000</name>
</gene>
<organism evidence="1 2">
    <name type="scientific">Nostoc favosum CHAB5714</name>
    <dbReference type="NCBI Taxonomy" id="2780399"/>
    <lineage>
        <taxon>Bacteria</taxon>
        <taxon>Bacillati</taxon>
        <taxon>Cyanobacteriota</taxon>
        <taxon>Cyanophyceae</taxon>
        <taxon>Nostocales</taxon>
        <taxon>Nostocaceae</taxon>
        <taxon>Nostoc</taxon>
        <taxon>Nostoc favosum</taxon>
    </lineage>
</organism>